<dbReference type="EMBL" id="GBRH01216780">
    <property type="protein sequence ID" value="JAD81115.1"/>
    <property type="molecule type" value="Transcribed_RNA"/>
</dbReference>
<organism evidence="1">
    <name type="scientific">Arundo donax</name>
    <name type="common">Giant reed</name>
    <name type="synonym">Donax arundinaceus</name>
    <dbReference type="NCBI Taxonomy" id="35708"/>
    <lineage>
        <taxon>Eukaryota</taxon>
        <taxon>Viridiplantae</taxon>
        <taxon>Streptophyta</taxon>
        <taxon>Embryophyta</taxon>
        <taxon>Tracheophyta</taxon>
        <taxon>Spermatophyta</taxon>
        <taxon>Magnoliopsida</taxon>
        <taxon>Liliopsida</taxon>
        <taxon>Poales</taxon>
        <taxon>Poaceae</taxon>
        <taxon>PACMAD clade</taxon>
        <taxon>Arundinoideae</taxon>
        <taxon>Arundineae</taxon>
        <taxon>Arundo</taxon>
    </lineage>
</organism>
<proteinExistence type="predicted"/>
<accession>A0A0A9D677</accession>
<reference evidence="1" key="2">
    <citation type="journal article" date="2015" name="Data Brief">
        <title>Shoot transcriptome of the giant reed, Arundo donax.</title>
        <authorList>
            <person name="Barrero R.A."/>
            <person name="Guerrero F.D."/>
            <person name="Moolhuijzen P."/>
            <person name="Goolsby J.A."/>
            <person name="Tidwell J."/>
            <person name="Bellgard S.E."/>
            <person name="Bellgard M.I."/>
        </authorList>
    </citation>
    <scope>NUCLEOTIDE SEQUENCE</scope>
    <source>
        <tissue evidence="1">Shoot tissue taken approximately 20 cm above the soil surface</tissue>
    </source>
</reference>
<protein>
    <submittedName>
        <fullName evidence="1">Uncharacterized protein</fullName>
    </submittedName>
</protein>
<dbReference type="AlphaFoldDB" id="A0A0A9D677"/>
<reference evidence="1" key="1">
    <citation type="submission" date="2014-09" db="EMBL/GenBank/DDBJ databases">
        <authorList>
            <person name="Magalhaes I.L.F."/>
            <person name="Oliveira U."/>
            <person name="Santos F.R."/>
            <person name="Vidigal T.H.D.A."/>
            <person name="Brescovit A.D."/>
            <person name="Santos A.J."/>
        </authorList>
    </citation>
    <scope>NUCLEOTIDE SEQUENCE</scope>
    <source>
        <tissue evidence="1">Shoot tissue taken approximately 20 cm above the soil surface</tissue>
    </source>
</reference>
<name>A0A0A9D677_ARUDO</name>
<sequence length="87" mass="10113">MHRRRCPAAAPRWVPSQRQQRLPSVLAVARRARRRQPDQLRAIHAGFAVCGWVRERSHTNCGCSELGTERWARVLEQDNVVEIWPAF</sequence>
<evidence type="ECO:0000313" key="1">
    <source>
        <dbReference type="EMBL" id="JAD81115.1"/>
    </source>
</evidence>